<evidence type="ECO:0000256" key="6">
    <source>
        <dbReference type="RuleBase" id="RU364065"/>
    </source>
</evidence>
<keyword evidence="5 6" id="KW-0676">Redox-active center</keyword>
<evidence type="ECO:0000256" key="1">
    <source>
        <dbReference type="ARBA" id="ARBA00007787"/>
    </source>
</evidence>
<dbReference type="Pfam" id="PF00462">
    <property type="entry name" value="Glutaredoxin"/>
    <property type="match status" value="1"/>
</dbReference>
<dbReference type="InterPro" id="IPR011900">
    <property type="entry name" value="GRX_bact"/>
</dbReference>
<evidence type="ECO:0000313" key="8">
    <source>
        <dbReference type="EMBL" id="BBP46957.1"/>
    </source>
</evidence>
<dbReference type="Gene3D" id="3.40.30.10">
    <property type="entry name" value="Glutaredoxin"/>
    <property type="match status" value="1"/>
</dbReference>
<dbReference type="InterPro" id="IPR014025">
    <property type="entry name" value="Glutaredoxin_subgr"/>
</dbReference>
<comment type="function">
    <text evidence="6">Has a glutathione-disulfide oxidoreductase activity in the presence of NADPH and glutathione reductase. Reduces low molecular weight disulfides and proteins.</text>
</comment>
<gene>
    <name evidence="8" type="primary">grx3</name>
    <name evidence="8" type="ORF">THMIRHAS_23300</name>
</gene>
<dbReference type="GO" id="GO:0034599">
    <property type="term" value="P:cellular response to oxidative stress"/>
    <property type="evidence" value="ECO:0007669"/>
    <property type="project" value="TreeGrafter"/>
</dbReference>
<feature type="domain" description="Glutaredoxin" evidence="7">
    <location>
        <begin position="4"/>
        <end position="63"/>
    </location>
</feature>
<keyword evidence="3 6" id="KW-0249">Electron transport</keyword>
<dbReference type="PROSITE" id="PS51354">
    <property type="entry name" value="GLUTAREDOXIN_2"/>
    <property type="match status" value="1"/>
</dbReference>
<evidence type="ECO:0000256" key="5">
    <source>
        <dbReference type="ARBA" id="ARBA00023284"/>
    </source>
</evidence>
<dbReference type="InterPro" id="IPR011767">
    <property type="entry name" value="GLR_AS"/>
</dbReference>
<dbReference type="Proteomes" id="UP000501726">
    <property type="component" value="Chromosome"/>
</dbReference>
<dbReference type="EMBL" id="AP021889">
    <property type="protein sequence ID" value="BBP46957.1"/>
    <property type="molecule type" value="Genomic_DNA"/>
</dbReference>
<dbReference type="PANTHER" id="PTHR45694:SF18">
    <property type="entry name" value="GLUTAREDOXIN-1-RELATED"/>
    <property type="match status" value="1"/>
</dbReference>
<protein>
    <recommendedName>
        <fullName evidence="6">Glutaredoxin</fullName>
    </recommendedName>
</protein>
<evidence type="ECO:0000256" key="2">
    <source>
        <dbReference type="ARBA" id="ARBA00022448"/>
    </source>
</evidence>
<dbReference type="GO" id="GO:0045454">
    <property type="term" value="P:cell redox homeostasis"/>
    <property type="evidence" value="ECO:0007669"/>
    <property type="project" value="InterPro"/>
</dbReference>
<dbReference type="NCBIfam" id="TIGR02181">
    <property type="entry name" value="GRX_bact"/>
    <property type="match status" value="1"/>
</dbReference>
<dbReference type="InterPro" id="IPR036249">
    <property type="entry name" value="Thioredoxin-like_sf"/>
</dbReference>
<evidence type="ECO:0000256" key="3">
    <source>
        <dbReference type="ARBA" id="ARBA00022982"/>
    </source>
</evidence>
<dbReference type="InterPro" id="IPR002109">
    <property type="entry name" value="Glutaredoxin"/>
</dbReference>
<accession>A0A6F8PY36</accession>
<dbReference type="KEGG" id="tse:THMIRHAS_23300"/>
<dbReference type="GO" id="GO:0005737">
    <property type="term" value="C:cytoplasm"/>
    <property type="evidence" value="ECO:0007669"/>
    <property type="project" value="TreeGrafter"/>
</dbReference>
<name>A0A6F8PY36_9GAMM</name>
<keyword evidence="9" id="KW-1185">Reference proteome</keyword>
<keyword evidence="6" id="KW-0963">Cytoplasm</keyword>
<evidence type="ECO:0000313" key="9">
    <source>
        <dbReference type="Proteomes" id="UP000501726"/>
    </source>
</evidence>
<comment type="similarity">
    <text evidence="1 6">Belongs to the glutaredoxin family.</text>
</comment>
<dbReference type="PROSITE" id="PS00195">
    <property type="entry name" value="GLUTAREDOXIN_1"/>
    <property type="match status" value="1"/>
</dbReference>
<keyword evidence="4" id="KW-1015">Disulfide bond</keyword>
<evidence type="ECO:0000256" key="4">
    <source>
        <dbReference type="ARBA" id="ARBA00023157"/>
    </source>
</evidence>
<sequence>MPQVVIYLTRSCPFCNMAKRLLDGKGVQYEVIDIGNDRDAWAALEAKTGRNTVPQIYIGEHHVGGFDDLSAADKRGQLDTLLNG</sequence>
<reference evidence="9" key="1">
    <citation type="submission" date="2019-11" db="EMBL/GenBank/DDBJ databases">
        <title>Isolation and characterization of two novel species in the genus Thiomicrorhabdus.</title>
        <authorList>
            <person name="Mochizuki J."/>
            <person name="Kojima H."/>
            <person name="Fukui M."/>
        </authorList>
    </citation>
    <scope>NUCLEOTIDE SEQUENCE [LARGE SCALE GENOMIC DNA]</scope>
    <source>
        <strain evidence="9">aks77</strain>
    </source>
</reference>
<dbReference type="AlphaFoldDB" id="A0A6F8PY36"/>
<keyword evidence="2 6" id="KW-0813">Transport</keyword>
<dbReference type="GO" id="GO:0015038">
    <property type="term" value="F:glutathione disulfide oxidoreductase activity"/>
    <property type="evidence" value="ECO:0007669"/>
    <property type="project" value="UniProtKB-UniRule"/>
</dbReference>
<dbReference type="RefSeq" id="WP_173274051.1">
    <property type="nucleotide sequence ID" value="NZ_AP021889.1"/>
</dbReference>
<proteinExistence type="inferred from homology"/>
<dbReference type="PRINTS" id="PR00160">
    <property type="entry name" value="GLUTAREDOXIN"/>
</dbReference>
<dbReference type="SUPFAM" id="SSF52833">
    <property type="entry name" value="Thioredoxin-like"/>
    <property type="match status" value="1"/>
</dbReference>
<evidence type="ECO:0000259" key="7">
    <source>
        <dbReference type="Pfam" id="PF00462"/>
    </source>
</evidence>
<organism evidence="8 9">
    <name type="scientific">Thiosulfatimonas sediminis</name>
    <dbReference type="NCBI Taxonomy" id="2675054"/>
    <lineage>
        <taxon>Bacteria</taxon>
        <taxon>Pseudomonadati</taxon>
        <taxon>Pseudomonadota</taxon>
        <taxon>Gammaproteobacteria</taxon>
        <taxon>Thiotrichales</taxon>
        <taxon>Piscirickettsiaceae</taxon>
        <taxon>Thiosulfatimonas</taxon>
    </lineage>
</organism>
<dbReference type="PANTHER" id="PTHR45694">
    <property type="entry name" value="GLUTAREDOXIN 2"/>
    <property type="match status" value="1"/>
</dbReference>